<feature type="domain" description="Glucose/Sorbosone dehydrogenase" evidence="1">
    <location>
        <begin position="64"/>
        <end position="412"/>
    </location>
</feature>
<dbReference type="InterPro" id="IPR011041">
    <property type="entry name" value="Quinoprot_gluc/sorb_DH_b-prop"/>
</dbReference>
<dbReference type="SUPFAM" id="SSF50952">
    <property type="entry name" value="Soluble quinoprotein glucose dehydrogenase"/>
    <property type="match status" value="1"/>
</dbReference>
<accession>A0A0C9NLR5</accession>
<name>A0A0C9NLR5_SPHPI</name>
<proteinExistence type="predicted"/>
<dbReference type="AlphaFoldDB" id="A0A0C9NLR5"/>
<dbReference type="InterPro" id="IPR012938">
    <property type="entry name" value="Glc/Sorbosone_DH"/>
</dbReference>
<reference evidence="2 3" key="1">
    <citation type="submission" date="2014-08" db="EMBL/GenBank/DDBJ databases">
        <title>Whole genome shotgun sequence of Sphingomonas paucimobilis NBRC 13935.</title>
        <authorList>
            <person name="Hosoyama A."/>
            <person name="Hashimoto M."/>
            <person name="Hosoyama Y."/>
            <person name="Noguchi M."/>
            <person name="Uohara A."/>
            <person name="Ohji S."/>
            <person name="Katano-Makiyama Y."/>
            <person name="Ichikawa N."/>
            <person name="Kimura A."/>
            <person name="Yamazoe A."/>
            <person name="Fujita N."/>
        </authorList>
    </citation>
    <scope>NUCLEOTIDE SEQUENCE [LARGE SCALE GENOMIC DNA]</scope>
    <source>
        <strain evidence="2 3">NBRC 13935</strain>
    </source>
</reference>
<evidence type="ECO:0000313" key="3">
    <source>
        <dbReference type="Proteomes" id="UP000032025"/>
    </source>
</evidence>
<dbReference type="Proteomes" id="UP000032025">
    <property type="component" value="Unassembled WGS sequence"/>
</dbReference>
<dbReference type="PANTHER" id="PTHR19328:SF75">
    <property type="entry name" value="ALDOSE SUGAR DEHYDROGENASE YLII"/>
    <property type="match status" value="1"/>
</dbReference>
<dbReference type="GeneID" id="78527702"/>
<gene>
    <name evidence="2" type="ORF">SP6_61_00670</name>
</gene>
<sequence length="425" mass="44520">MAIGGTTVRATALGLALALAGPVAGQEPKEVGIAPVKVGAGPYVWDSAEQHDIRIDILARGLAQGYALAFLPDGDALIVERGARLRRLRGATGANPTLLPRPIAGAPTYAGTAHIDPEDVLGIQDVALHPDFATNHLLYYTYNRPAGYDPVAKRLFVTTVLARARLNGMALEGAEDLVVGETVHGAGGSRILFGPGGALYVSVGALSTGDIASAQRTDTIYGKVLRLTADGRVPPDNPFVGVKGSRPEIYTYGHRDPLGLAIDPRSGSIVASEHGPQGGDELNILLAGRNYGWPTSTYGTDYAGSPLPAVPVAPGTQGPAMIWMPGIAPNGIAFYTADRIPAWKNTLFIASARRGEVNGTGGLVRVVFNGAMQEIRQETLLGDLHQRFKDVRQGPDGLLYALTDEPDSVLLRISPAPAGRPVGAK</sequence>
<dbReference type="EMBL" id="BBJS01000061">
    <property type="protein sequence ID" value="GAN15618.1"/>
    <property type="molecule type" value="Genomic_DNA"/>
</dbReference>
<organism evidence="2 3">
    <name type="scientific">Sphingomonas paucimobilis NBRC 13935</name>
    <dbReference type="NCBI Taxonomy" id="1219050"/>
    <lineage>
        <taxon>Bacteria</taxon>
        <taxon>Pseudomonadati</taxon>
        <taxon>Pseudomonadota</taxon>
        <taxon>Alphaproteobacteria</taxon>
        <taxon>Sphingomonadales</taxon>
        <taxon>Sphingomonadaceae</taxon>
        <taxon>Sphingomonas</taxon>
    </lineage>
</organism>
<evidence type="ECO:0000259" key="1">
    <source>
        <dbReference type="Pfam" id="PF07995"/>
    </source>
</evidence>
<comment type="caution">
    <text evidence="2">The sequence shown here is derived from an EMBL/GenBank/DDBJ whole genome shotgun (WGS) entry which is preliminary data.</text>
</comment>
<dbReference type="InterPro" id="IPR011042">
    <property type="entry name" value="6-blade_b-propeller_TolB-like"/>
</dbReference>
<keyword evidence="3" id="KW-1185">Reference proteome</keyword>
<dbReference type="RefSeq" id="WP_007405527.1">
    <property type="nucleotide sequence ID" value="NZ_BBJS01000061.1"/>
</dbReference>
<dbReference type="PANTHER" id="PTHR19328">
    <property type="entry name" value="HEDGEHOG-INTERACTING PROTEIN"/>
    <property type="match status" value="1"/>
</dbReference>
<evidence type="ECO:0000313" key="2">
    <source>
        <dbReference type="EMBL" id="GAN15618.1"/>
    </source>
</evidence>
<protein>
    <submittedName>
        <fullName evidence="2">DNA, contig: SP661</fullName>
    </submittedName>
</protein>
<dbReference type="Pfam" id="PF07995">
    <property type="entry name" value="GSDH"/>
    <property type="match status" value="1"/>
</dbReference>
<dbReference type="Gene3D" id="2.120.10.30">
    <property type="entry name" value="TolB, C-terminal domain"/>
    <property type="match status" value="1"/>
</dbReference>